<comment type="caution">
    <text evidence="18">The sequence shown here is derived from an EMBL/GenBank/DDBJ whole genome shotgun (WGS) entry which is preliminary data.</text>
</comment>
<evidence type="ECO:0000259" key="17">
    <source>
        <dbReference type="PROSITE" id="PS50894"/>
    </source>
</evidence>
<keyword evidence="10 14" id="KW-0472">Membrane</keyword>
<comment type="caution">
    <text evidence="12">Lacks conserved residue(s) required for the propagation of feature annotation.</text>
</comment>
<evidence type="ECO:0000256" key="2">
    <source>
        <dbReference type="ARBA" id="ARBA00004651"/>
    </source>
</evidence>
<dbReference type="CDD" id="cd18773">
    <property type="entry name" value="PDC1_HK_sensor"/>
    <property type="match status" value="1"/>
</dbReference>
<evidence type="ECO:0000256" key="8">
    <source>
        <dbReference type="ARBA" id="ARBA00022989"/>
    </source>
</evidence>
<dbReference type="Gene3D" id="1.20.120.160">
    <property type="entry name" value="HPT domain"/>
    <property type="match status" value="1"/>
</dbReference>
<feature type="modified residue" description="Phosphohistidine" evidence="11">
    <location>
        <position position="1004"/>
    </location>
</feature>
<evidence type="ECO:0000256" key="4">
    <source>
        <dbReference type="ARBA" id="ARBA00022475"/>
    </source>
</evidence>
<feature type="modified residue" description="4-aspartylphosphate" evidence="12">
    <location>
        <position position="886"/>
    </location>
</feature>
<dbReference type="Pfam" id="PF00512">
    <property type="entry name" value="HisKA"/>
    <property type="match status" value="1"/>
</dbReference>
<organism evidence="18 19">
    <name type="scientific">Nonomuraea maheshkhaliensis</name>
    <dbReference type="NCBI Taxonomy" id="419590"/>
    <lineage>
        <taxon>Bacteria</taxon>
        <taxon>Bacillati</taxon>
        <taxon>Actinomycetota</taxon>
        <taxon>Actinomycetes</taxon>
        <taxon>Streptosporangiales</taxon>
        <taxon>Streptosporangiaceae</taxon>
        <taxon>Nonomuraea</taxon>
    </lineage>
</organism>
<dbReference type="InterPro" id="IPR036641">
    <property type="entry name" value="HPT_dom_sf"/>
</dbReference>
<dbReference type="EC" id="2.7.13.3" evidence="3"/>
<dbReference type="PANTHER" id="PTHR45339:SF5">
    <property type="entry name" value="HISTIDINE KINASE"/>
    <property type="match status" value="1"/>
</dbReference>
<dbReference type="SUPFAM" id="SSF47226">
    <property type="entry name" value="Histidine-containing phosphotransfer domain, HPT domain"/>
    <property type="match status" value="1"/>
</dbReference>
<accession>A0ABN2FC34</accession>
<dbReference type="Proteomes" id="UP001500064">
    <property type="component" value="Unassembled WGS sequence"/>
</dbReference>
<dbReference type="InterPro" id="IPR005467">
    <property type="entry name" value="His_kinase_dom"/>
</dbReference>
<dbReference type="InterPro" id="IPR036890">
    <property type="entry name" value="HATPase_C_sf"/>
</dbReference>
<keyword evidence="4" id="KW-1003">Cell membrane</keyword>
<feature type="domain" description="Histidine kinase" evidence="15">
    <location>
        <begin position="369"/>
        <end position="592"/>
    </location>
</feature>
<evidence type="ECO:0000256" key="13">
    <source>
        <dbReference type="SAM" id="MobiDB-lite"/>
    </source>
</evidence>
<evidence type="ECO:0000256" key="11">
    <source>
        <dbReference type="PROSITE-ProRule" id="PRU00110"/>
    </source>
</evidence>
<dbReference type="InterPro" id="IPR003661">
    <property type="entry name" value="HisK_dim/P_dom"/>
</dbReference>
<reference evidence="18 19" key="1">
    <citation type="journal article" date="2019" name="Int. J. Syst. Evol. Microbiol.">
        <title>The Global Catalogue of Microorganisms (GCM) 10K type strain sequencing project: providing services to taxonomists for standard genome sequencing and annotation.</title>
        <authorList>
            <consortium name="The Broad Institute Genomics Platform"/>
            <consortium name="The Broad Institute Genome Sequencing Center for Infectious Disease"/>
            <person name="Wu L."/>
            <person name="Ma J."/>
        </authorList>
    </citation>
    <scope>NUCLEOTIDE SEQUENCE [LARGE SCALE GENOMIC DNA]</scope>
    <source>
        <strain evidence="18 19">JCM 13929</strain>
    </source>
</reference>
<evidence type="ECO:0000256" key="3">
    <source>
        <dbReference type="ARBA" id="ARBA00012438"/>
    </source>
</evidence>
<protein>
    <recommendedName>
        <fullName evidence="3">histidine kinase</fullName>
        <ecNumber evidence="3">2.7.13.3</ecNumber>
    </recommendedName>
</protein>
<evidence type="ECO:0000256" key="1">
    <source>
        <dbReference type="ARBA" id="ARBA00000085"/>
    </source>
</evidence>
<evidence type="ECO:0000256" key="12">
    <source>
        <dbReference type="PROSITE-ProRule" id="PRU00169"/>
    </source>
</evidence>
<feature type="compositionally biased region" description="Low complexity" evidence="13">
    <location>
        <begin position="671"/>
        <end position="688"/>
    </location>
</feature>
<proteinExistence type="predicted"/>
<dbReference type="CDD" id="cd17546">
    <property type="entry name" value="REC_hyHK_CKI1_RcsC-like"/>
    <property type="match status" value="1"/>
</dbReference>
<dbReference type="CDD" id="cd00082">
    <property type="entry name" value="HisKA"/>
    <property type="match status" value="1"/>
</dbReference>
<dbReference type="SUPFAM" id="SSF55874">
    <property type="entry name" value="ATPase domain of HSP90 chaperone/DNA topoisomerase II/histidine kinase"/>
    <property type="match status" value="1"/>
</dbReference>
<evidence type="ECO:0000256" key="7">
    <source>
        <dbReference type="ARBA" id="ARBA00022777"/>
    </source>
</evidence>
<dbReference type="Pfam" id="PF02518">
    <property type="entry name" value="HATPase_c"/>
    <property type="match status" value="1"/>
</dbReference>
<dbReference type="InterPro" id="IPR003594">
    <property type="entry name" value="HATPase_dom"/>
</dbReference>
<dbReference type="Gene3D" id="3.40.50.2300">
    <property type="match status" value="2"/>
</dbReference>
<evidence type="ECO:0000256" key="5">
    <source>
        <dbReference type="ARBA" id="ARBA00022553"/>
    </source>
</evidence>
<dbReference type="SUPFAM" id="SSF52172">
    <property type="entry name" value="CheY-like"/>
    <property type="match status" value="2"/>
</dbReference>
<dbReference type="InterPro" id="IPR004358">
    <property type="entry name" value="Sig_transdc_His_kin-like_C"/>
</dbReference>
<evidence type="ECO:0000313" key="19">
    <source>
        <dbReference type="Proteomes" id="UP001500064"/>
    </source>
</evidence>
<dbReference type="InterPro" id="IPR008207">
    <property type="entry name" value="Sig_transdc_His_kin_Hpt_dom"/>
</dbReference>
<dbReference type="PROSITE" id="PS50894">
    <property type="entry name" value="HPT"/>
    <property type="match status" value="1"/>
</dbReference>
<dbReference type="SMART" id="SM00388">
    <property type="entry name" value="HisKA"/>
    <property type="match status" value="1"/>
</dbReference>
<evidence type="ECO:0000259" key="16">
    <source>
        <dbReference type="PROSITE" id="PS50110"/>
    </source>
</evidence>
<keyword evidence="7" id="KW-0808">Transferase</keyword>
<keyword evidence="6 14" id="KW-0812">Transmembrane</keyword>
<evidence type="ECO:0000256" key="9">
    <source>
        <dbReference type="ARBA" id="ARBA00023012"/>
    </source>
</evidence>
<dbReference type="CDD" id="cd16922">
    <property type="entry name" value="HATPase_EvgS-ArcB-TorS-like"/>
    <property type="match status" value="1"/>
</dbReference>
<name>A0ABN2FC34_9ACTN</name>
<feature type="transmembrane region" description="Helical" evidence="14">
    <location>
        <begin position="310"/>
        <end position="329"/>
    </location>
</feature>
<dbReference type="Gene3D" id="1.10.287.130">
    <property type="match status" value="1"/>
</dbReference>
<comment type="catalytic activity">
    <reaction evidence="1">
        <text>ATP + protein L-histidine = ADP + protein N-phospho-L-histidine.</text>
        <dbReference type="EC" id="2.7.13.3"/>
    </reaction>
</comment>
<feature type="domain" description="Response regulatory" evidence="16">
    <location>
        <begin position="607"/>
        <end position="815"/>
    </location>
</feature>
<evidence type="ECO:0000313" key="18">
    <source>
        <dbReference type="EMBL" id="GAA1639948.1"/>
    </source>
</evidence>
<dbReference type="EMBL" id="BAAAMU010000027">
    <property type="protein sequence ID" value="GAA1639948.1"/>
    <property type="molecule type" value="Genomic_DNA"/>
</dbReference>
<dbReference type="InterPro" id="IPR036097">
    <property type="entry name" value="HisK_dim/P_sf"/>
</dbReference>
<dbReference type="InterPro" id="IPR033479">
    <property type="entry name" value="dCache_1"/>
</dbReference>
<dbReference type="SMART" id="SM00387">
    <property type="entry name" value="HATPase_c"/>
    <property type="match status" value="1"/>
</dbReference>
<keyword evidence="19" id="KW-1185">Reference proteome</keyword>
<dbReference type="Pfam" id="PF00072">
    <property type="entry name" value="Response_reg"/>
    <property type="match status" value="1"/>
</dbReference>
<dbReference type="PANTHER" id="PTHR45339">
    <property type="entry name" value="HYBRID SIGNAL TRANSDUCTION HISTIDINE KINASE J"/>
    <property type="match status" value="1"/>
</dbReference>
<feature type="domain" description="HPt" evidence="17">
    <location>
        <begin position="965"/>
        <end position="1057"/>
    </location>
</feature>
<dbReference type="PRINTS" id="PR00344">
    <property type="entry name" value="BCTRLSENSOR"/>
</dbReference>
<dbReference type="SUPFAM" id="SSF47384">
    <property type="entry name" value="Homodimeric domain of signal transducing histidine kinase"/>
    <property type="match status" value="1"/>
</dbReference>
<feature type="domain" description="Response regulatory" evidence="16">
    <location>
        <begin position="837"/>
        <end position="952"/>
    </location>
</feature>
<evidence type="ECO:0000256" key="10">
    <source>
        <dbReference type="ARBA" id="ARBA00023136"/>
    </source>
</evidence>
<evidence type="ECO:0000259" key="15">
    <source>
        <dbReference type="PROSITE" id="PS50109"/>
    </source>
</evidence>
<dbReference type="Gene3D" id="3.30.565.10">
    <property type="entry name" value="Histidine kinase-like ATPase, C-terminal domain"/>
    <property type="match status" value="1"/>
</dbReference>
<feature type="region of interest" description="Disordered" evidence="13">
    <location>
        <begin position="671"/>
        <end position="754"/>
    </location>
</feature>
<dbReference type="SMART" id="SM00448">
    <property type="entry name" value="REC"/>
    <property type="match status" value="1"/>
</dbReference>
<evidence type="ECO:0000256" key="14">
    <source>
        <dbReference type="SAM" id="Phobius"/>
    </source>
</evidence>
<dbReference type="PROSITE" id="PS50110">
    <property type="entry name" value="RESPONSE_REGULATORY"/>
    <property type="match status" value="2"/>
</dbReference>
<dbReference type="InterPro" id="IPR011006">
    <property type="entry name" value="CheY-like_superfamily"/>
</dbReference>
<dbReference type="Pfam" id="PF01627">
    <property type="entry name" value="Hpt"/>
    <property type="match status" value="1"/>
</dbReference>
<dbReference type="Pfam" id="PF02743">
    <property type="entry name" value="dCache_1"/>
    <property type="match status" value="1"/>
</dbReference>
<comment type="subcellular location">
    <subcellularLocation>
        <location evidence="2">Cell membrane</location>
        <topology evidence="2">Multi-pass membrane protein</topology>
    </subcellularLocation>
</comment>
<keyword evidence="9" id="KW-0902">Two-component regulatory system</keyword>
<keyword evidence="8 14" id="KW-1133">Transmembrane helix</keyword>
<dbReference type="Gene3D" id="3.30.450.20">
    <property type="entry name" value="PAS domain"/>
    <property type="match status" value="1"/>
</dbReference>
<keyword evidence="5 12" id="KW-0597">Phosphoprotein</keyword>
<keyword evidence="7" id="KW-0418">Kinase</keyword>
<sequence>MLVLLIRIRRTRRLPPTLYPNGWGEGRTPVRWLFAVTALWTLLGLLPLAALTSSSISLSEGAVRDEVSNRVRTTASVSRVVVDQQMSSLKQLVTAFAQRPEVRASVGDATPTTLRDWLGQLERMRDGVSGLMLISPEGSMLGAEPPSALPQDITSTDWYRAVRDGRQAHVSQAYTPTMGDVSRAVAVAAPIMSADGVRMFGMLAIVYSLDAIKAFAEEAANAQDIRLLITDKAGVLVADPGRQVYALTSLREDFRVDAALAGQAWSGMYRGIDGMVMSASEPIPSIGWTVTAEVSASEALASADKLRTNVLTVAALLALLILIGLGLQIHSTRGRRRAQATLARYAAELASARDDALSASNAKSEFVAKISHEIRTPINGVLGMNSLLMGTRLDEEQRYYATTAQESANNVLRLLDDFLDLSRIEAGHLQVDAVAFDLPRLCDEVVAPFAPHAYEQGLWLTLRLDENVPSQVSGDPARLRQVLTNLVGNALKFTFQGGVDLRVTLDEGEPGQERVTLRFAVADTGIGVGPNDRERVFGVFRQVDSPITRRTGGSGLGLAISRQLVELMGGSIGLDSVEGVGSRFWATLPVDVVTWAEPGAHTLEGRRALVADSRPEDRTLAARYLAQAGAEVEETRDQEQALARLRSAAAAEEPYELVVVALDLGTTPGLTPAAPPAITSATAPSTSPEPSPGNALATTPDAAPGNGLATAPGAERGASLRTAPGTSPDAAPSTSPGGSSSHPLGASPGAAPGAPRSLAHAILTDPLLQATSVIVVVTPGRSGFAWPAPAGGRAVQSITRPLSRRRLVAAVENALGTAESPGDHPAGQNGSPAAAARILVAEDDEVSRQVAMLVLGQAGHEVEVVDDGAQAVRAVLEGGYDLVFMDCQLPVLDGLAATEEIRGREEVHTPIIAMTAAAMPDDRIRCLEAGMDDHLAKPVDWPRVLARIPEWTASAGLPPELAGLSQEALADVARAYLATATRTFDELRQAVRDGDRPAATALAHRLRGACATVGAVREAELCRRVEDLSASGAAVDEDLLEELGGLLSDVPEWMSAAHS</sequence>
<dbReference type="InterPro" id="IPR001789">
    <property type="entry name" value="Sig_transdc_resp-reg_receiver"/>
</dbReference>
<dbReference type="PROSITE" id="PS50109">
    <property type="entry name" value="HIS_KIN"/>
    <property type="match status" value="1"/>
</dbReference>
<evidence type="ECO:0000256" key="6">
    <source>
        <dbReference type="ARBA" id="ARBA00022692"/>
    </source>
</evidence>
<gene>
    <name evidence="18" type="ORF">GCM10009733_041360</name>
</gene>
<feature type="compositionally biased region" description="Low complexity" evidence="13">
    <location>
        <begin position="723"/>
        <end position="754"/>
    </location>
</feature>